<comment type="similarity">
    <text evidence="7">Belongs to the DNA polymerase HolA subunit family.</text>
</comment>
<evidence type="ECO:0000256" key="6">
    <source>
        <dbReference type="ARBA" id="ARBA00022932"/>
    </source>
</evidence>
<keyword evidence="5" id="KW-0235">DNA replication</keyword>
<dbReference type="InterPro" id="IPR005790">
    <property type="entry name" value="DNA_polIII_delta"/>
</dbReference>
<dbReference type="PANTHER" id="PTHR34388">
    <property type="entry name" value="DNA POLYMERASE III SUBUNIT DELTA"/>
    <property type="match status" value="1"/>
</dbReference>
<evidence type="ECO:0000256" key="1">
    <source>
        <dbReference type="ARBA" id="ARBA00012417"/>
    </source>
</evidence>
<gene>
    <name evidence="11" type="ORF">DES36_109112</name>
</gene>
<dbReference type="PANTHER" id="PTHR34388:SF1">
    <property type="entry name" value="DNA POLYMERASE III SUBUNIT DELTA"/>
    <property type="match status" value="1"/>
</dbReference>
<reference evidence="11 12" key="1">
    <citation type="submission" date="2018-06" db="EMBL/GenBank/DDBJ databases">
        <title>Genomic Encyclopedia of Type Strains, Phase IV (KMG-IV): sequencing the most valuable type-strain genomes for metagenomic binning, comparative biology and taxonomic classification.</title>
        <authorList>
            <person name="Goeker M."/>
        </authorList>
    </citation>
    <scope>NUCLEOTIDE SEQUENCE [LARGE SCALE GENOMIC DNA]</scope>
    <source>
        <strain evidence="11 12">DSM 22112</strain>
    </source>
</reference>
<feature type="domain" description="DNA polymerase III delta subunit-like C-terminal" evidence="10">
    <location>
        <begin position="221"/>
        <end position="339"/>
    </location>
</feature>
<proteinExistence type="inferred from homology"/>
<dbReference type="OrthoDB" id="9775929at2"/>
<evidence type="ECO:0000313" key="11">
    <source>
        <dbReference type="EMBL" id="RBP63893.1"/>
    </source>
</evidence>
<dbReference type="Proteomes" id="UP000253490">
    <property type="component" value="Unassembled WGS sequence"/>
</dbReference>
<dbReference type="InterPro" id="IPR010372">
    <property type="entry name" value="DNA_pol3_delta_N"/>
</dbReference>
<dbReference type="AlphaFoldDB" id="A0A366I5X6"/>
<evidence type="ECO:0000256" key="5">
    <source>
        <dbReference type="ARBA" id="ARBA00022705"/>
    </source>
</evidence>
<dbReference type="NCBIfam" id="TIGR01128">
    <property type="entry name" value="holA"/>
    <property type="match status" value="1"/>
</dbReference>
<keyword evidence="3" id="KW-0808">Transferase</keyword>
<sequence>MDYKQLMKDIKNKEISKVYLFYGEEFLLSQMMLDNLKKAIIKPEFEQLNFHTIDGKNATTEEIINACETLPFMDDTRLVVVSEIPLLSGTSNFSTKDVDRLCDYIGQVPGGCHLIFTSKKIDKKRKLVKVIEKHGALVEYSKLDKRDLSKWIAKRFKLEGKSIGESALQLFIESSDYLNKDSKANLSDIENEIKKLLAYTREKTIIEIQDVEGSIEVNIDTNIFKMLELIGTKSVGQGLKLMNILFQDGEPPIKVLFMIVRQFRLIYQCKFLQSRGYSTNDISKMIGERSFVVTKALTQAQKFSYERLISIYDYAAKMDIKMKSGQIDPKLALEMLLMKVI</sequence>
<dbReference type="Gene3D" id="3.40.50.300">
    <property type="entry name" value="P-loop containing nucleotide triphosphate hydrolases"/>
    <property type="match status" value="1"/>
</dbReference>
<comment type="caution">
    <text evidence="11">The sequence shown here is derived from an EMBL/GenBank/DDBJ whole genome shotgun (WGS) entry which is preliminary data.</text>
</comment>
<evidence type="ECO:0000256" key="7">
    <source>
        <dbReference type="ARBA" id="ARBA00034754"/>
    </source>
</evidence>
<evidence type="ECO:0000256" key="3">
    <source>
        <dbReference type="ARBA" id="ARBA00022679"/>
    </source>
</evidence>
<dbReference type="GO" id="GO:0003887">
    <property type="term" value="F:DNA-directed DNA polymerase activity"/>
    <property type="evidence" value="ECO:0007669"/>
    <property type="project" value="UniProtKB-KW"/>
</dbReference>
<accession>A0A366I5X6</accession>
<evidence type="ECO:0000256" key="4">
    <source>
        <dbReference type="ARBA" id="ARBA00022695"/>
    </source>
</evidence>
<comment type="catalytic activity">
    <reaction evidence="8">
        <text>DNA(n) + a 2'-deoxyribonucleoside 5'-triphosphate = DNA(n+1) + diphosphate</text>
        <dbReference type="Rhea" id="RHEA:22508"/>
        <dbReference type="Rhea" id="RHEA-COMP:17339"/>
        <dbReference type="Rhea" id="RHEA-COMP:17340"/>
        <dbReference type="ChEBI" id="CHEBI:33019"/>
        <dbReference type="ChEBI" id="CHEBI:61560"/>
        <dbReference type="ChEBI" id="CHEBI:173112"/>
        <dbReference type="EC" id="2.7.7.7"/>
    </reaction>
</comment>
<keyword evidence="12" id="KW-1185">Reference proteome</keyword>
<dbReference type="Gene3D" id="1.20.272.10">
    <property type="match status" value="1"/>
</dbReference>
<evidence type="ECO:0000259" key="10">
    <source>
        <dbReference type="Pfam" id="PF21694"/>
    </source>
</evidence>
<dbReference type="Pfam" id="PF06144">
    <property type="entry name" value="DNA_pol3_delta"/>
    <property type="match status" value="1"/>
</dbReference>
<dbReference type="GO" id="GO:0003677">
    <property type="term" value="F:DNA binding"/>
    <property type="evidence" value="ECO:0007669"/>
    <property type="project" value="InterPro"/>
</dbReference>
<evidence type="ECO:0000256" key="2">
    <source>
        <dbReference type="ARBA" id="ARBA00017703"/>
    </source>
</evidence>
<dbReference type="Pfam" id="PF21694">
    <property type="entry name" value="DNA_pol3_delta_C"/>
    <property type="match status" value="1"/>
</dbReference>
<dbReference type="Gene3D" id="1.10.8.60">
    <property type="match status" value="1"/>
</dbReference>
<dbReference type="RefSeq" id="WP_113920761.1">
    <property type="nucleotide sequence ID" value="NZ_QNRX01000009.1"/>
</dbReference>
<evidence type="ECO:0000313" key="12">
    <source>
        <dbReference type="Proteomes" id="UP000253490"/>
    </source>
</evidence>
<dbReference type="InterPro" id="IPR008921">
    <property type="entry name" value="DNA_pol3_clamp-load_cplx_C"/>
</dbReference>
<evidence type="ECO:0000256" key="8">
    <source>
        <dbReference type="ARBA" id="ARBA00049244"/>
    </source>
</evidence>
<keyword evidence="4" id="KW-0548">Nucleotidyltransferase</keyword>
<dbReference type="SUPFAM" id="SSF48019">
    <property type="entry name" value="post-AAA+ oligomerization domain-like"/>
    <property type="match status" value="1"/>
</dbReference>
<dbReference type="GO" id="GO:0006261">
    <property type="term" value="P:DNA-templated DNA replication"/>
    <property type="evidence" value="ECO:0007669"/>
    <property type="project" value="TreeGrafter"/>
</dbReference>
<dbReference type="InterPro" id="IPR027417">
    <property type="entry name" value="P-loop_NTPase"/>
</dbReference>
<dbReference type="EMBL" id="QNRX01000009">
    <property type="protein sequence ID" value="RBP63893.1"/>
    <property type="molecule type" value="Genomic_DNA"/>
</dbReference>
<protein>
    <recommendedName>
        <fullName evidence="2">DNA polymerase III subunit delta</fullName>
        <ecNumber evidence="1">2.7.7.7</ecNumber>
    </recommendedName>
</protein>
<dbReference type="SUPFAM" id="SSF52540">
    <property type="entry name" value="P-loop containing nucleoside triphosphate hydrolases"/>
    <property type="match status" value="1"/>
</dbReference>
<feature type="domain" description="DNA polymerase III delta N-terminal" evidence="9">
    <location>
        <begin position="19"/>
        <end position="140"/>
    </location>
</feature>
<keyword evidence="6" id="KW-0239">DNA-directed DNA polymerase</keyword>
<dbReference type="GO" id="GO:0009360">
    <property type="term" value="C:DNA polymerase III complex"/>
    <property type="evidence" value="ECO:0007669"/>
    <property type="project" value="InterPro"/>
</dbReference>
<organism evidence="11 12">
    <name type="scientific">Alkalibaculum bacchi</name>
    <dbReference type="NCBI Taxonomy" id="645887"/>
    <lineage>
        <taxon>Bacteria</taxon>
        <taxon>Bacillati</taxon>
        <taxon>Bacillota</taxon>
        <taxon>Clostridia</taxon>
        <taxon>Eubacteriales</taxon>
        <taxon>Eubacteriaceae</taxon>
        <taxon>Alkalibaculum</taxon>
    </lineage>
</organism>
<dbReference type="EC" id="2.7.7.7" evidence="1"/>
<name>A0A366I5X6_9FIRM</name>
<evidence type="ECO:0000259" key="9">
    <source>
        <dbReference type="Pfam" id="PF06144"/>
    </source>
</evidence>
<dbReference type="InterPro" id="IPR048466">
    <property type="entry name" value="DNA_pol3_delta-like_C"/>
</dbReference>